<organism evidence="2 3">
    <name type="scientific">Sandaracinobacteroides saxicola</name>
    <dbReference type="NCBI Taxonomy" id="2759707"/>
    <lineage>
        <taxon>Bacteria</taxon>
        <taxon>Pseudomonadati</taxon>
        <taxon>Pseudomonadota</taxon>
        <taxon>Alphaproteobacteria</taxon>
        <taxon>Sphingomonadales</taxon>
        <taxon>Sphingosinicellaceae</taxon>
        <taxon>Sandaracinobacteroides</taxon>
    </lineage>
</organism>
<protein>
    <recommendedName>
        <fullName evidence="1">UPF0386 protein H3309_05180</fullName>
    </recommendedName>
</protein>
<evidence type="ECO:0000313" key="3">
    <source>
        <dbReference type="Proteomes" id="UP000515292"/>
    </source>
</evidence>
<name>A0A7G5IKH5_9SPHN</name>
<dbReference type="Pfam" id="PF09857">
    <property type="entry name" value="YjhX_toxin"/>
    <property type="match status" value="1"/>
</dbReference>
<keyword evidence="3" id="KW-1185">Reference proteome</keyword>
<dbReference type="NCBIfam" id="NF010240">
    <property type="entry name" value="PRK13687.1"/>
    <property type="match status" value="1"/>
</dbReference>
<proteinExistence type="inferred from homology"/>
<dbReference type="AlphaFoldDB" id="A0A7G5IKH5"/>
<accession>A0A7G5IKH5</accession>
<evidence type="ECO:0000256" key="1">
    <source>
        <dbReference type="HAMAP-Rule" id="MF_00827"/>
    </source>
</evidence>
<evidence type="ECO:0000313" key="2">
    <source>
        <dbReference type="EMBL" id="QMW23867.1"/>
    </source>
</evidence>
<sequence length="85" mass="9409">MNISRFEQRVLHELAKGGRIDVVRLSNGKVAAVTCFTREGFGLADCTLAVFNRLLRRGLIHSAGGRPYAISREGRLAVRGQLDNR</sequence>
<dbReference type="InterPro" id="IPR018654">
    <property type="entry name" value="YjhX_toxin"/>
</dbReference>
<dbReference type="EMBL" id="CP059851">
    <property type="protein sequence ID" value="QMW23867.1"/>
    <property type="molecule type" value="Genomic_DNA"/>
</dbReference>
<gene>
    <name evidence="2" type="ORF">H3309_05180</name>
</gene>
<dbReference type="KEGG" id="sand:H3309_05180"/>
<dbReference type="RefSeq" id="WP_182297690.1">
    <property type="nucleotide sequence ID" value="NZ_CP059851.1"/>
</dbReference>
<comment type="similarity">
    <text evidence="1">Belongs to the UPF0386 family.</text>
</comment>
<dbReference type="Proteomes" id="UP000515292">
    <property type="component" value="Chromosome"/>
</dbReference>
<dbReference type="HAMAP" id="MF_00827">
    <property type="entry name" value="UPF0386"/>
    <property type="match status" value="1"/>
</dbReference>
<reference evidence="2 3" key="1">
    <citation type="submission" date="2020-07" db="EMBL/GenBank/DDBJ databases">
        <title>Complete genome sequence for Sandaracinobacter sp. M6.</title>
        <authorList>
            <person name="Tang Y."/>
            <person name="Liu Q."/>
            <person name="Guo Z."/>
            <person name="Lei P."/>
            <person name="Huang B."/>
        </authorList>
    </citation>
    <scope>NUCLEOTIDE SEQUENCE [LARGE SCALE GENOMIC DNA]</scope>
    <source>
        <strain evidence="2 3">M6</strain>
    </source>
</reference>